<evidence type="ECO:0000256" key="1">
    <source>
        <dbReference type="SAM" id="MobiDB-lite"/>
    </source>
</evidence>
<feature type="region of interest" description="Disordered" evidence="1">
    <location>
        <begin position="87"/>
        <end position="185"/>
    </location>
</feature>
<proteinExistence type="predicted"/>
<organism evidence="2 3">
    <name type="scientific">Cetraspora pellucida</name>
    <dbReference type="NCBI Taxonomy" id="1433469"/>
    <lineage>
        <taxon>Eukaryota</taxon>
        <taxon>Fungi</taxon>
        <taxon>Fungi incertae sedis</taxon>
        <taxon>Mucoromycota</taxon>
        <taxon>Glomeromycotina</taxon>
        <taxon>Glomeromycetes</taxon>
        <taxon>Diversisporales</taxon>
        <taxon>Gigasporaceae</taxon>
        <taxon>Cetraspora</taxon>
    </lineage>
</organism>
<feature type="non-terminal residue" evidence="2">
    <location>
        <position position="1"/>
    </location>
</feature>
<keyword evidence="3" id="KW-1185">Reference proteome</keyword>
<feature type="compositionally biased region" description="Basic and acidic residues" evidence="1">
    <location>
        <begin position="128"/>
        <end position="170"/>
    </location>
</feature>
<reference evidence="2" key="1">
    <citation type="submission" date="2021-06" db="EMBL/GenBank/DDBJ databases">
        <authorList>
            <person name="Kallberg Y."/>
            <person name="Tangrot J."/>
            <person name="Rosling A."/>
        </authorList>
    </citation>
    <scope>NUCLEOTIDE SEQUENCE</scope>
    <source>
        <strain evidence="2">FL966</strain>
    </source>
</reference>
<evidence type="ECO:0000313" key="3">
    <source>
        <dbReference type="Proteomes" id="UP000789759"/>
    </source>
</evidence>
<accession>A0A9N9G3S9</accession>
<name>A0A9N9G3S9_9GLOM</name>
<protein>
    <submittedName>
        <fullName evidence="2">16323_t:CDS:1</fullName>
    </submittedName>
</protein>
<dbReference type="AlphaFoldDB" id="A0A9N9G3S9"/>
<dbReference type="OrthoDB" id="4327074at2759"/>
<comment type="caution">
    <text evidence="2">The sequence shown here is derived from an EMBL/GenBank/DDBJ whole genome shotgun (WGS) entry which is preliminary data.</text>
</comment>
<sequence>PAKLPFATLKKAYDKECERFRTNNNGKVVTKYMFAELLGPFHIAAYMPTAICNAFKTTGIWLLNPSAIGPDRLDPSLHTNIPQILKYPLRPNLPTEDPEDDKEQSGAQSPKRKKRKTMHFSQLLTNEESLKQLKEVEKEAERMVNEKQHKKEAAIQKRTAREAEKAQKQEARRKKKNIERIGAEK</sequence>
<gene>
    <name evidence="2" type="ORF">CPELLU_LOCUS5843</name>
</gene>
<evidence type="ECO:0000313" key="2">
    <source>
        <dbReference type="EMBL" id="CAG8575420.1"/>
    </source>
</evidence>
<dbReference type="EMBL" id="CAJVQA010003471">
    <property type="protein sequence ID" value="CAG8575420.1"/>
    <property type="molecule type" value="Genomic_DNA"/>
</dbReference>
<dbReference type="Proteomes" id="UP000789759">
    <property type="component" value="Unassembled WGS sequence"/>
</dbReference>